<accession>A0ABM1IVK4</accession>
<keyword evidence="1" id="KW-1015">Disulfide bond</keyword>
<proteinExistence type="inferred from homology"/>
<dbReference type="PRINTS" id="PR00722">
    <property type="entry name" value="CHYMOTRYPSIN"/>
</dbReference>
<sequence>IILLFITIIGVAKSREENCKCGWDNPSRIVNGVETEINEFPMVARLIYPSPGMYCGGTIITPQHIVTAAHCLQKYKRTNYTGIHVVVGEHDYTTDTETNVTKRYTIAEVTIHPNYNSHNNDIAIVKTNERFEYSMKVGPVCLPFNYMTRNLTNETVTALGWGKLRYNGQNSKVLRKVDLHVITREQCETHYGAAIANANLLCTFDVGRDACQNDSGGPILWRSPTTDNLILVGVVNFGRTCADDAPGGNARVTSFMEFIHNATIGETYCKAD</sequence>
<dbReference type="InterPro" id="IPR051487">
    <property type="entry name" value="Ser/Thr_Proteases_Immune/Dev"/>
</dbReference>
<reference evidence="5" key="1">
    <citation type="submission" date="2025-08" db="UniProtKB">
        <authorList>
            <consortium name="RefSeq"/>
        </authorList>
    </citation>
    <scope>IDENTIFICATION</scope>
    <source>
        <tissue evidence="5">Whole body</tissue>
    </source>
</reference>
<dbReference type="GO" id="GO:0008233">
    <property type="term" value="F:peptidase activity"/>
    <property type="evidence" value="ECO:0007669"/>
    <property type="project" value="UniProtKB-KW"/>
</dbReference>
<dbReference type="CDD" id="cd00190">
    <property type="entry name" value="Tryp_SPc"/>
    <property type="match status" value="1"/>
</dbReference>
<name>A0ABM1IVK4_POLDO</name>
<dbReference type="PROSITE" id="PS00134">
    <property type="entry name" value="TRYPSIN_HIS"/>
    <property type="match status" value="1"/>
</dbReference>
<dbReference type="PROSITE" id="PS50240">
    <property type="entry name" value="TRYPSIN_DOM"/>
    <property type="match status" value="1"/>
</dbReference>
<dbReference type="InterPro" id="IPR009003">
    <property type="entry name" value="Peptidase_S1_PA"/>
</dbReference>
<dbReference type="InterPro" id="IPR018114">
    <property type="entry name" value="TRYPSIN_HIS"/>
</dbReference>
<dbReference type="GO" id="GO:0006508">
    <property type="term" value="P:proteolysis"/>
    <property type="evidence" value="ECO:0007669"/>
    <property type="project" value="UniProtKB-KW"/>
</dbReference>
<evidence type="ECO:0000313" key="4">
    <source>
        <dbReference type="Proteomes" id="UP000694924"/>
    </source>
</evidence>
<organism evidence="4 5">
    <name type="scientific">Polistes dominula</name>
    <name type="common">European paper wasp</name>
    <name type="synonym">Vespa dominula</name>
    <dbReference type="NCBI Taxonomy" id="743375"/>
    <lineage>
        <taxon>Eukaryota</taxon>
        <taxon>Metazoa</taxon>
        <taxon>Ecdysozoa</taxon>
        <taxon>Arthropoda</taxon>
        <taxon>Hexapoda</taxon>
        <taxon>Insecta</taxon>
        <taxon>Pterygota</taxon>
        <taxon>Neoptera</taxon>
        <taxon>Endopterygota</taxon>
        <taxon>Hymenoptera</taxon>
        <taxon>Apocrita</taxon>
        <taxon>Aculeata</taxon>
        <taxon>Vespoidea</taxon>
        <taxon>Vespidae</taxon>
        <taxon>Polistinae</taxon>
        <taxon>Polistini</taxon>
        <taxon>Polistes</taxon>
    </lineage>
</organism>
<evidence type="ECO:0000313" key="5">
    <source>
        <dbReference type="RefSeq" id="XP_015184241.1"/>
    </source>
</evidence>
<keyword evidence="5" id="KW-0645">Protease</keyword>
<dbReference type="SUPFAM" id="SSF50494">
    <property type="entry name" value="Trypsin-like serine proteases"/>
    <property type="match status" value="1"/>
</dbReference>
<dbReference type="Pfam" id="PF00089">
    <property type="entry name" value="Trypsin"/>
    <property type="match status" value="1"/>
</dbReference>
<dbReference type="InterPro" id="IPR001254">
    <property type="entry name" value="Trypsin_dom"/>
</dbReference>
<gene>
    <name evidence="5" type="primary">LOC107070494</name>
</gene>
<feature type="domain" description="Peptidase S1" evidence="3">
    <location>
        <begin position="29"/>
        <end position="264"/>
    </location>
</feature>
<dbReference type="PANTHER" id="PTHR24256">
    <property type="entry name" value="TRYPTASE-RELATED"/>
    <property type="match status" value="1"/>
</dbReference>
<dbReference type="InterPro" id="IPR001314">
    <property type="entry name" value="Peptidase_S1A"/>
</dbReference>
<dbReference type="Gene3D" id="2.40.10.10">
    <property type="entry name" value="Trypsin-like serine proteases"/>
    <property type="match status" value="1"/>
</dbReference>
<evidence type="ECO:0000256" key="2">
    <source>
        <dbReference type="ARBA" id="ARBA00024195"/>
    </source>
</evidence>
<evidence type="ECO:0000256" key="1">
    <source>
        <dbReference type="ARBA" id="ARBA00023157"/>
    </source>
</evidence>
<keyword evidence="5" id="KW-0378">Hydrolase</keyword>
<dbReference type="SMART" id="SM00020">
    <property type="entry name" value="Tryp_SPc"/>
    <property type="match status" value="1"/>
</dbReference>
<evidence type="ECO:0000259" key="3">
    <source>
        <dbReference type="PROSITE" id="PS50240"/>
    </source>
</evidence>
<dbReference type="InterPro" id="IPR043504">
    <property type="entry name" value="Peptidase_S1_PA_chymotrypsin"/>
</dbReference>
<dbReference type="Proteomes" id="UP000694924">
    <property type="component" value="Unplaced"/>
</dbReference>
<feature type="non-terminal residue" evidence="5">
    <location>
        <position position="1"/>
    </location>
</feature>
<keyword evidence="4" id="KW-1185">Reference proteome</keyword>
<protein>
    <submittedName>
        <fullName evidence="5">Venom serine protease</fullName>
    </submittedName>
</protein>
<comment type="similarity">
    <text evidence="2">Belongs to the peptidase S1 family. CLIP subfamily.</text>
</comment>
<dbReference type="RefSeq" id="XP_015184241.1">
    <property type="nucleotide sequence ID" value="XM_015328755.1"/>
</dbReference>